<keyword evidence="1" id="KW-1133">Transmembrane helix</keyword>
<organism evidence="2 3">
    <name type="scientific">Paremcibacter congregatus</name>
    <dbReference type="NCBI Taxonomy" id="2043170"/>
    <lineage>
        <taxon>Bacteria</taxon>
        <taxon>Pseudomonadati</taxon>
        <taxon>Pseudomonadota</taxon>
        <taxon>Alphaproteobacteria</taxon>
        <taxon>Emcibacterales</taxon>
        <taxon>Emcibacteraceae</taxon>
        <taxon>Paremcibacter</taxon>
    </lineage>
</organism>
<comment type="caution">
    <text evidence="2">The sequence shown here is derived from an EMBL/GenBank/DDBJ whole genome shotgun (WGS) entry which is preliminary data.</text>
</comment>
<protein>
    <submittedName>
        <fullName evidence="2">Uncharacterized protein</fullName>
    </submittedName>
</protein>
<gene>
    <name evidence="2" type="ORF">CRD36_07200</name>
</gene>
<feature type="transmembrane region" description="Helical" evidence="1">
    <location>
        <begin position="12"/>
        <end position="29"/>
    </location>
</feature>
<evidence type="ECO:0000256" key="1">
    <source>
        <dbReference type="SAM" id="Phobius"/>
    </source>
</evidence>
<keyword evidence="1" id="KW-0812">Transmembrane</keyword>
<dbReference type="AlphaFoldDB" id="A0A2G4YS88"/>
<dbReference type="Proteomes" id="UP000229730">
    <property type="component" value="Unassembled WGS sequence"/>
</dbReference>
<reference evidence="2 3" key="1">
    <citation type="submission" date="2017-10" db="EMBL/GenBank/DDBJ databases">
        <title>Frigbacter circumglobatus gen. nov. sp. nov., isolated from sediment cultured in situ.</title>
        <authorList>
            <person name="Zhao Z."/>
        </authorList>
    </citation>
    <scope>NUCLEOTIDE SEQUENCE [LARGE SCALE GENOMIC DNA]</scope>
    <source>
        <strain evidence="2 3">ZYL</strain>
    </source>
</reference>
<name>A0A2G4YS88_9PROT</name>
<feature type="transmembrane region" description="Helical" evidence="1">
    <location>
        <begin position="35"/>
        <end position="57"/>
    </location>
</feature>
<evidence type="ECO:0000313" key="3">
    <source>
        <dbReference type="Proteomes" id="UP000229730"/>
    </source>
</evidence>
<proteinExistence type="predicted"/>
<dbReference type="EMBL" id="PDEM01000016">
    <property type="protein sequence ID" value="PHZ85188.1"/>
    <property type="molecule type" value="Genomic_DNA"/>
</dbReference>
<dbReference type="InParanoid" id="A0A2G4YS88"/>
<sequence length="61" mass="7277">MICSSPAKKEQIIIHVYTTIIIQFFDHICYKKYNIWLIIPTYVTLLVFSSFSEYFVVKIII</sequence>
<accession>A0A2G4YS88</accession>
<evidence type="ECO:0000313" key="2">
    <source>
        <dbReference type="EMBL" id="PHZ85188.1"/>
    </source>
</evidence>
<keyword evidence="3" id="KW-1185">Reference proteome</keyword>
<keyword evidence="1" id="KW-0472">Membrane</keyword>